<dbReference type="Gene3D" id="2.160.20.120">
    <property type="match status" value="1"/>
</dbReference>
<dbReference type="AlphaFoldDB" id="A0A644UZP8"/>
<evidence type="ECO:0000259" key="1">
    <source>
        <dbReference type="Pfam" id="PF10988"/>
    </source>
</evidence>
<evidence type="ECO:0000313" key="2">
    <source>
        <dbReference type="EMBL" id="MPL84411.1"/>
    </source>
</evidence>
<name>A0A644UZP8_9ZZZZ</name>
<organism evidence="2">
    <name type="scientific">bioreactor metagenome</name>
    <dbReference type="NCBI Taxonomy" id="1076179"/>
    <lineage>
        <taxon>unclassified sequences</taxon>
        <taxon>metagenomes</taxon>
        <taxon>ecological metagenomes</taxon>
    </lineage>
</organism>
<dbReference type="EMBL" id="VSSQ01000189">
    <property type="protein sequence ID" value="MPL84411.1"/>
    <property type="molecule type" value="Genomic_DNA"/>
</dbReference>
<accession>A0A644UZP8</accession>
<sequence length="291" mass="30872">MKKILTLLLSLFVSVLMLGQEINRSYQVPLFTGIEAGGIFDITLTKSSLNSVSTTSNKEIAKYINVSVKNGLLKLDLDTDSMPAMLKRNTKYIKAQITMNQLDRVYLSGAAKLKSSGAFYPATFRGDFSGAVIADGLVINSEESSVQVSGASKVEIKGKFKNVKYDISGASVVTIEHESTDIKVGGSGASKMEYTGTSTIANISISGATNVKLKGSATTASFEASGASQLDAEYFIVRDVEIEASGVSNIRTNVTGTISAEISGGSVLRYVGNPSMKNIETSSQASIQRIK</sequence>
<proteinExistence type="predicted"/>
<comment type="caution">
    <text evidence="2">The sequence shown here is derived from an EMBL/GenBank/DDBJ whole genome shotgun (WGS) entry which is preliminary data.</text>
</comment>
<reference evidence="2" key="1">
    <citation type="submission" date="2019-08" db="EMBL/GenBank/DDBJ databases">
        <authorList>
            <person name="Kucharzyk K."/>
            <person name="Murdoch R.W."/>
            <person name="Higgins S."/>
            <person name="Loffler F."/>
        </authorList>
    </citation>
    <scope>NUCLEOTIDE SEQUENCE</scope>
</reference>
<dbReference type="Pfam" id="PF10988">
    <property type="entry name" value="DUF2807"/>
    <property type="match status" value="1"/>
</dbReference>
<feature type="domain" description="Putative auto-transporter adhesin head GIN" evidence="1">
    <location>
        <begin position="31"/>
        <end position="193"/>
    </location>
</feature>
<protein>
    <recommendedName>
        <fullName evidence="1">Putative auto-transporter adhesin head GIN domain-containing protein</fullName>
    </recommendedName>
</protein>
<dbReference type="InterPro" id="IPR021255">
    <property type="entry name" value="DUF2807"/>
</dbReference>
<gene>
    <name evidence="2" type="ORF">SDC9_30376</name>
</gene>